<evidence type="ECO:0000313" key="2">
    <source>
        <dbReference type="Proteomes" id="UP000183561"/>
    </source>
</evidence>
<keyword evidence="2" id="KW-1185">Reference proteome</keyword>
<dbReference type="GO" id="GO:0004061">
    <property type="term" value="F:arylformamidase activity"/>
    <property type="evidence" value="ECO:0007669"/>
    <property type="project" value="InterPro"/>
</dbReference>
<accession>A0A1H4TAM2</accession>
<dbReference type="OrthoDB" id="7067800at2"/>
<dbReference type="InterPro" id="IPR007325">
    <property type="entry name" value="KFase/CYL"/>
</dbReference>
<dbReference type="PANTHER" id="PTHR34861">
    <property type="match status" value="1"/>
</dbReference>
<protein>
    <submittedName>
        <fullName evidence="1">Putative cyclase</fullName>
    </submittedName>
</protein>
<dbReference type="Pfam" id="PF04199">
    <property type="entry name" value="Cyclase"/>
    <property type="match status" value="1"/>
</dbReference>
<dbReference type="EMBL" id="FNSV01000005">
    <property type="protein sequence ID" value="SEC53377.1"/>
    <property type="molecule type" value="Genomic_DNA"/>
</dbReference>
<gene>
    <name evidence="1" type="ORF">SAMN04490239_4444</name>
</gene>
<proteinExistence type="predicted"/>
<name>A0A1H4TAM2_9NOCA</name>
<sequence>MTSPVSTIGPDSTYTDLCARTDGAPAGSSWGVFDDPDRGTANFAGPEQVRAAAELVRRGAVFALDHPLGAFDPPMARSRTAPKHTIVSAHAESRDDLLDGFYLQASSHLDGLRHRRVSGHGFYDGTPDGQVTENAPALGIQAWSQNPIVGRGLLLDLEGLFADRGTPLDHVRGPAVQAADLDAALDRQNTRIQDGDLILVHTGWAHWYLTATDDQRNEVRAGRRSTGFAQSRELARWLWDDKIALFGTDTFAVEVLPVVPGSPFAESAPEDAGMMHQELIGKLGVPLGELWNLTALVEDSRRTGTWDALVTVKPLNFVGGVGSPCNATAIR</sequence>
<dbReference type="Proteomes" id="UP000183561">
    <property type="component" value="Unassembled WGS sequence"/>
</dbReference>
<dbReference type="Gene3D" id="3.50.30.50">
    <property type="entry name" value="Putative cyclase"/>
    <property type="match status" value="1"/>
</dbReference>
<dbReference type="RefSeq" id="WP_072939064.1">
    <property type="nucleotide sequence ID" value="NZ_FNSV01000005.1"/>
</dbReference>
<reference evidence="2" key="1">
    <citation type="submission" date="2016-10" db="EMBL/GenBank/DDBJ databases">
        <authorList>
            <person name="Varghese N."/>
            <person name="Submissions S."/>
        </authorList>
    </citation>
    <scope>NUCLEOTIDE SEQUENCE [LARGE SCALE GENOMIC DNA]</scope>
    <source>
        <strain evidence="2">DSM 44498</strain>
    </source>
</reference>
<dbReference type="SUPFAM" id="SSF102198">
    <property type="entry name" value="Putative cyclase"/>
    <property type="match status" value="1"/>
</dbReference>
<dbReference type="AlphaFoldDB" id="A0A1H4TAM2"/>
<organism evidence="1 2">
    <name type="scientific">Rhodococcus koreensis</name>
    <dbReference type="NCBI Taxonomy" id="99653"/>
    <lineage>
        <taxon>Bacteria</taxon>
        <taxon>Bacillati</taxon>
        <taxon>Actinomycetota</taxon>
        <taxon>Actinomycetes</taxon>
        <taxon>Mycobacteriales</taxon>
        <taxon>Nocardiaceae</taxon>
        <taxon>Rhodococcus</taxon>
    </lineage>
</organism>
<evidence type="ECO:0000313" key="1">
    <source>
        <dbReference type="EMBL" id="SEC53377.1"/>
    </source>
</evidence>
<dbReference type="InterPro" id="IPR037175">
    <property type="entry name" value="KFase_sf"/>
</dbReference>
<dbReference type="GO" id="GO:0019441">
    <property type="term" value="P:L-tryptophan catabolic process to kynurenine"/>
    <property type="evidence" value="ECO:0007669"/>
    <property type="project" value="InterPro"/>
</dbReference>